<proteinExistence type="predicted"/>
<feature type="domain" description="HTH tetR-type" evidence="6">
    <location>
        <begin position="12"/>
        <end position="72"/>
    </location>
</feature>
<dbReference type="EMBL" id="QWLV01000001">
    <property type="protein sequence ID" value="RHW18848.1"/>
    <property type="molecule type" value="Genomic_DNA"/>
</dbReference>
<dbReference type="GO" id="GO:0000976">
    <property type="term" value="F:transcription cis-regulatory region binding"/>
    <property type="evidence" value="ECO:0007669"/>
    <property type="project" value="TreeGrafter"/>
</dbReference>
<evidence type="ECO:0000256" key="4">
    <source>
        <dbReference type="ARBA" id="ARBA00023163"/>
    </source>
</evidence>
<dbReference type="InterPro" id="IPR050109">
    <property type="entry name" value="HTH-type_TetR-like_transc_reg"/>
</dbReference>
<dbReference type="InterPro" id="IPR009057">
    <property type="entry name" value="Homeodomain-like_sf"/>
</dbReference>
<evidence type="ECO:0000256" key="3">
    <source>
        <dbReference type="ARBA" id="ARBA00023125"/>
    </source>
</evidence>
<dbReference type="AlphaFoldDB" id="A0A396RQS0"/>
<evidence type="ECO:0000313" key="8">
    <source>
        <dbReference type="Proteomes" id="UP000266693"/>
    </source>
</evidence>
<dbReference type="SUPFAM" id="SSF46689">
    <property type="entry name" value="Homeodomain-like"/>
    <property type="match status" value="1"/>
</dbReference>
<organism evidence="7 8">
    <name type="scientific">Sphingomonas gilva</name>
    <dbReference type="NCBI Taxonomy" id="2305907"/>
    <lineage>
        <taxon>Bacteria</taxon>
        <taxon>Pseudomonadati</taxon>
        <taxon>Pseudomonadota</taxon>
        <taxon>Alphaproteobacteria</taxon>
        <taxon>Sphingomonadales</taxon>
        <taxon>Sphingomonadaceae</taxon>
        <taxon>Sphingomonas</taxon>
    </lineage>
</organism>
<dbReference type="PROSITE" id="PS50977">
    <property type="entry name" value="HTH_TETR_2"/>
    <property type="match status" value="1"/>
</dbReference>
<evidence type="ECO:0000256" key="1">
    <source>
        <dbReference type="ARBA" id="ARBA00022491"/>
    </source>
</evidence>
<keyword evidence="4" id="KW-0804">Transcription</keyword>
<keyword evidence="8" id="KW-1185">Reference proteome</keyword>
<dbReference type="Pfam" id="PF00440">
    <property type="entry name" value="TetR_N"/>
    <property type="match status" value="1"/>
</dbReference>
<dbReference type="PANTHER" id="PTHR30055:SF228">
    <property type="entry name" value="TRANSCRIPTIONAL REGULATOR-RELATED"/>
    <property type="match status" value="1"/>
</dbReference>
<dbReference type="PANTHER" id="PTHR30055">
    <property type="entry name" value="HTH-TYPE TRANSCRIPTIONAL REGULATOR RUTR"/>
    <property type="match status" value="1"/>
</dbReference>
<evidence type="ECO:0000259" key="6">
    <source>
        <dbReference type="PROSITE" id="PS50977"/>
    </source>
</evidence>
<comment type="caution">
    <text evidence="7">The sequence shown here is derived from an EMBL/GenBank/DDBJ whole genome shotgun (WGS) entry which is preliminary data.</text>
</comment>
<keyword evidence="2" id="KW-0805">Transcription regulation</keyword>
<keyword evidence="3 5" id="KW-0238">DNA-binding</keyword>
<dbReference type="InterPro" id="IPR039538">
    <property type="entry name" value="BetI_C"/>
</dbReference>
<feature type="DNA-binding region" description="H-T-H motif" evidence="5">
    <location>
        <begin position="35"/>
        <end position="54"/>
    </location>
</feature>
<dbReference type="GO" id="GO:0003700">
    <property type="term" value="F:DNA-binding transcription factor activity"/>
    <property type="evidence" value="ECO:0007669"/>
    <property type="project" value="TreeGrafter"/>
</dbReference>
<evidence type="ECO:0000256" key="5">
    <source>
        <dbReference type="PROSITE-ProRule" id="PRU00335"/>
    </source>
</evidence>
<dbReference type="InterPro" id="IPR036271">
    <property type="entry name" value="Tet_transcr_reg_TetR-rel_C_sf"/>
</dbReference>
<dbReference type="SUPFAM" id="SSF48498">
    <property type="entry name" value="Tetracyclin repressor-like, C-terminal domain"/>
    <property type="match status" value="1"/>
</dbReference>
<dbReference type="Proteomes" id="UP000266693">
    <property type="component" value="Unassembled WGS sequence"/>
</dbReference>
<dbReference type="OrthoDB" id="9809265at2"/>
<reference evidence="7 8" key="1">
    <citation type="submission" date="2018-08" db="EMBL/GenBank/DDBJ databases">
        <title>The multiple taxonomic identification of Sphingomonas gilva.</title>
        <authorList>
            <person name="Zhu D."/>
            <person name="Zheng S."/>
        </authorList>
    </citation>
    <scope>NUCLEOTIDE SEQUENCE [LARGE SCALE GENOMIC DNA]</scope>
    <source>
        <strain evidence="7 8">ZDH117</strain>
    </source>
</reference>
<evidence type="ECO:0000313" key="7">
    <source>
        <dbReference type="EMBL" id="RHW18848.1"/>
    </source>
</evidence>
<dbReference type="InterPro" id="IPR001647">
    <property type="entry name" value="HTH_TetR"/>
</dbReference>
<sequence>MSQPAFSRAEPDARRLSLIEATARVLAAEGVGGASVRAIAVEAGVSPGLVGHYFDGVDALIAATYARVGERVNAALEAAMAGTGDDPRARLDAYVTASFVPPIADPGLLATWIAFWSLVKAKPAIAALHDDIYAAYRRELETLLAECGVGPADLRLTAIAITALVDGLWLELCLSPASFTPEEARAIATRHIAALLDAR</sequence>
<evidence type="ECO:0000256" key="2">
    <source>
        <dbReference type="ARBA" id="ARBA00023015"/>
    </source>
</evidence>
<name>A0A396RQS0_9SPHN</name>
<dbReference type="RefSeq" id="WP_118862355.1">
    <property type="nucleotide sequence ID" value="NZ_QWLV01000001.1"/>
</dbReference>
<dbReference type="Gene3D" id="1.10.357.10">
    <property type="entry name" value="Tetracycline Repressor, domain 2"/>
    <property type="match status" value="1"/>
</dbReference>
<gene>
    <name evidence="7" type="ORF">D1610_01480</name>
</gene>
<keyword evidence="1" id="KW-0678">Repressor</keyword>
<protein>
    <submittedName>
        <fullName evidence="7">TetR family transcriptional regulator</fullName>
    </submittedName>
</protein>
<dbReference type="Pfam" id="PF13977">
    <property type="entry name" value="TetR_C_6"/>
    <property type="match status" value="1"/>
</dbReference>
<accession>A0A396RQS0</accession>